<comment type="subcellular location">
    <subcellularLocation>
        <location evidence="1">Membrane</location>
    </subcellularLocation>
</comment>
<keyword evidence="4 6" id="KW-0472">Membrane</keyword>
<gene>
    <name evidence="8" type="ORF">ACFOOR_08710</name>
</gene>
<dbReference type="SUPFAM" id="SSF48452">
    <property type="entry name" value="TPR-like"/>
    <property type="match status" value="1"/>
</dbReference>
<protein>
    <submittedName>
        <fullName evidence="8">Heme biosynthesis protein HemY</fullName>
    </submittedName>
</protein>
<evidence type="ECO:0000259" key="7">
    <source>
        <dbReference type="Pfam" id="PF07219"/>
    </source>
</evidence>
<dbReference type="Gene3D" id="1.25.40.10">
    <property type="entry name" value="Tetratricopeptide repeat domain"/>
    <property type="match status" value="1"/>
</dbReference>
<dbReference type="RefSeq" id="WP_343164501.1">
    <property type="nucleotide sequence ID" value="NZ_JBHRSV010000016.1"/>
</dbReference>
<proteinExistence type="predicted"/>
<evidence type="ECO:0000313" key="8">
    <source>
        <dbReference type="EMBL" id="MFC2926186.1"/>
    </source>
</evidence>
<evidence type="ECO:0000256" key="5">
    <source>
        <dbReference type="SAM" id="MobiDB-lite"/>
    </source>
</evidence>
<name>A0ABV6ZXT1_9PROT</name>
<dbReference type="InterPro" id="IPR010817">
    <property type="entry name" value="HemY_N"/>
</dbReference>
<evidence type="ECO:0000256" key="2">
    <source>
        <dbReference type="ARBA" id="ARBA00022692"/>
    </source>
</evidence>
<feature type="compositionally biased region" description="Acidic residues" evidence="5">
    <location>
        <begin position="474"/>
        <end position="493"/>
    </location>
</feature>
<dbReference type="InterPro" id="IPR011990">
    <property type="entry name" value="TPR-like_helical_dom_sf"/>
</dbReference>
<evidence type="ECO:0000256" key="4">
    <source>
        <dbReference type="ARBA" id="ARBA00023136"/>
    </source>
</evidence>
<evidence type="ECO:0000256" key="1">
    <source>
        <dbReference type="ARBA" id="ARBA00004370"/>
    </source>
</evidence>
<comment type="caution">
    <text evidence="8">The sequence shown here is derived from an EMBL/GenBank/DDBJ whole genome shotgun (WGS) entry which is preliminary data.</text>
</comment>
<evidence type="ECO:0000313" key="9">
    <source>
        <dbReference type="Proteomes" id="UP001595379"/>
    </source>
</evidence>
<dbReference type="EMBL" id="JBHRSV010000016">
    <property type="protein sequence ID" value="MFC2926186.1"/>
    <property type="molecule type" value="Genomic_DNA"/>
</dbReference>
<dbReference type="Proteomes" id="UP001595379">
    <property type="component" value="Unassembled WGS sequence"/>
</dbReference>
<feature type="transmembrane region" description="Helical" evidence="6">
    <location>
        <begin position="43"/>
        <end position="66"/>
    </location>
</feature>
<evidence type="ECO:0000256" key="6">
    <source>
        <dbReference type="SAM" id="Phobius"/>
    </source>
</evidence>
<feature type="domain" description="HemY N-terminal" evidence="7">
    <location>
        <begin position="26"/>
        <end position="132"/>
    </location>
</feature>
<sequence>MIRLILVIAAIVFACVITAIVTLNPGTASFEFFGLAVETSFALAFGVFLLFTFLMLVFWWLVYIAWTAPEKLRRFSLRRRRERGFNALERALIASAAGEGEVAVRQAARADALLDRPALSRLLAARAAEAAGNLPGAEAHYEAMLEDPKTRLVARRGLAQIAHERGEHTATAEHAQIAFAESKTARWAFAALFDAQVAQGDWEAAMATLAEGEKRRQIEPDRARRRRAVLLTAAALGREDTDRTRAATLAELAAQTAPGFAPAAVLAARLLGPARKHKKAETLLKAAWSAAPHPAIARALADLRKSDTRAKRAERLRELAALRPEHRESRILLIEAAIEDGETGLARAILEPLLEMGTPTARLSALASRLAQIEGDEREARRWMTRASHAPGEADWSDIDAEGRAFPYSPDDWKRMVYTFGDEGRLLHPRHERYEIAAGAVPETALLDAPKPARAKRESGDKSVYTAPRMPDDPGVDDDDASGDGDDDGEDDLDRIAGRGTR</sequence>
<accession>A0ABV6ZXT1</accession>
<feature type="region of interest" description="Disordered" evidence="5">
    <location>
        <begin position="447"/>
        <end position="502"/>
    </location>
</feature>
<dbReference type="PROSITE" id="PS51257">
    <property type="entry name" value="PROKAR_LIPOPROTEIN"/>
    <property type="match status" value="1"/>
</dbReference>
<evidence type="ECO:0000256" key="3">
    <source>
        <dbReference type="ARBA" id="ARBA00022989"/>
    </source>
</evidence>
<keyword evidence="3 6" id="KW-1133">Transmembrane helix</keyword>
<dbReference type="Pfam" id="PF07219">
    <property type="entry name" value="HemY_N"/>
    <property type="match status" value="1"/>
</dbReference>
<keyword evidence="9" id="KW-1185">Reference proteome</keyword>
<keyword evidence="2 6" id="KW-0812">Transmembrane</keyword>
<reference evidence="9" key="1">
    <citation type="journal article" date="2019" name="Int. J. Syst. Evol. Microbiol.">
        <title>The Global Catalogue of Microorganisms (GCM) 10K type strain sequencing project: providing services to taxonomists for standard genome sequencing and annotation.</title>
        <authorList>
            <consortium name="The Broad Institute Genomics Platform"/>
            <consortium name="The Broad Institute Genome Sequencing Center for Infectious Disease"/>
            <person name="Wu L."/>
            <person name="Ma J."/>
        </authorList>
    </citation>
    <scope>NUCLEOTIDE SEQUENCE [LARGE SCALE GENOMIC DNA]</scope>
    <source>
        <strain evidence="9">KCTC 52487</strain>
    </source>
</reference>
<organism evidence="8 9">
    <name type="scientific">Hyphobacterium vulgare</name>
    <dbReference type="NCBI Taxonomy" id="1736751"/>
    <lineage>
        <taxon>Bacteria</taxon>
        <taxon>Pseudomonadati</taxon>
        <taxon>Pseudomonadota</taxon>
        <taxon>Alphaproteobacteria</taxon>
        <taxon>Maricaulales</taxon>
        <taxon>Maricaulaceae</taxon>
        <taxon>Hyphobacterium</taxon>
    </lineage>
</organism>